<gene>
    <name evidence="3" type="ORF">JNE38_05735</name>
</gene>
<dbReference type="GO" id="GO:0005524">
    <property type="term" value="F:ATP binding"/>
    <property type="evidence" value="ECO:0007669"/>
    <property type="project" value="UniProtKB-KW"/>
</dbReference>
<dbReference type="InterPro" id="IPR027417">
    <property type="entry name" value="P-loop_NTPase"/>
</dbReference>
<keyword evidence="1" id="KW-0547">Nucleotide-binding</keyword>
<evidence type="ECO:0000313" key="4">
    <source>
        <dbReference type="Proteomes" id="UP000596248"/>
    </source>
</evidence>
<dbReference type="RefSeq" id="WP_203355649.1">
    <property type="nucleotide sequence ID" value="NZ_CP069127.1"/>
</dbReference>
<evidence type="ECO:0000313" key="3">
    <source>
        <dbReference type="EMBL" id="QRG68650.1"/>
    </source>
</evidence>
<sequence>MNPTQTVRSEERGKLFIGRKKERDLLEEWLDDPEAPLRIFSVTGMGGIGKSSLIAEMLHQAREKKVLGLWLDGRSCVQTPVGFLEYIQAAVSLEGVGRGLTNPLEPLANAGPERRAVLCIDNVESLSLLEGWLLEAFLPKLSDSGVLVILASRSALSPAWKTHPVWGRHLKQLPLVHFSHEEAMAYIRSAGPFPKEMAKEMAMSTDGHPLALALMVEAALRQNRLSAEDKQIVSQTISAHILRELTLAELQPMVDVLVILQFANQEMLSLVLNQTITLHQYQLLKGLSFIRSTPDGLSLHDLARMHLLRDFRQREPQRLQALRAKAGAILHHQLKVAKPEKKRMITSQMLQLGKDSLPLHRLYADLSVDSHISPLEPIQPSDMPVLSDLLEQWCEYSVDPRQIPIYQEFLSELAIRFPESISVLRGADGLPVGMFLLVLLHRETSLFLKRFFPAELAECCEPEELMCEYDQADTYYPVLVAATTQLPGFTREELVGLLMLDRLSLLGEGMRAVLVATNADLKVFLQQLGFLLRPTRSRDCDTSYAKADVLELDLRNGQAGDWIMSFFPEMPRSSMTLPTPKDLTKKAVRKLLASLQAPAELQAYVPCFPEIENGAQLHQHIVSLLFDETTPLSHADRSLLHAAYLHHPQNAIAAAKSVNMSRATFYRHVGSAVSNFAEVLRTWGASENKE</sequence>
<evidence type="ECO:0000256" key="2">
    <source>
        <dbReference type="ARBA" id="ARBA00022840"/>
    </source>
</evidence>
<organism evidence="3 4">
    <name type="scientific">Brevibacillus choshinensis</name>
    <dbReference type="NCBI Taxonomy" id="54911"/>
    <lineage>
        <taxon>Bacteria</taxon>
        <taxon>Bacillati</taxon>
        <taxon>Bacillota</taxon>
        <taxon>Bacilli</taxon>
        <taxon>Bacillales</taxon>
        <taxon>Paenibacillaceae</taxon>
        <taxon>Brevibacillus</taxon>
    </lineage>
</organism>
<dbReference type="PANTHER" id="PTHR16305:SF28">
    <property type="entry name" value="GUANYLATE CYCLASE DOMAIN-CONTAINING PROTEIN"/>
    <property type="match status" value="1"/>
</dbReference>
<dbReference type="EMBL" id="CP069127">
    <property type="protein sequence ID" value="QRG68650.1"/>
    <property type="molecule type" value="Genomic_DNA"/>
</dbReference>
<proteinExistence type="predicted"/>
<keyword evidence="4" id="KW-1185">Reference proteome</keyword>
<dbReference type="SUPFAM" id="SSF52540">
    <property type="entry name" value="P-loop containing nucleoside triphosphate hydrolases"/>
    <property type="match status" value="1"/>
</dbReference>
<dbReference type="PANTHER" id="PTHR16305">
    <property type="entry name" value="TESTICULAR SOLUBLE ADENYLYL CYCLASE"/>
    <property type="match status" value="1"/>
</dbReference>
<protein>
    <submittedName>
        <fullName evidence="3">ATP-binding protein</fullName>
    </submittedName>
</protein>
<dbReference type="Proteomes" id="UP000596248">
    <property type="component" value="Chromosome"/>
</dbReference>
<evidence type="ECO:0000256" key="1">
    <source>
        <dbReference type="ARBA" id="ARBA00022741"/>
    </source>
</evidence>
<accession>A0ABX7FUI9</accession>
<reference evidence="3 4" key="1">
    <citation type="submission" date="2021-01" db="EMBL/GenBank/DDBJ databases">
        <title>Identification of strong promoters based on the transcriptome of Brevibacillus choshinensis.</title>
        <authorList>
            <person name="Yao D."/>
            <person name="Zhang K."/>
            <person name="Wu J."/>
        </authorList>
    </citation>
    <scope>NUCLEOTIDE SEQUENCE [LARGE SCALE GENOMIC DNA]</scope>
    <source>
        <strain evidence="3 4">HPD31-SP3</strain>
    </source>
</reference>
<name>A0ABX7FUI9_BRECH</name>
<keyword evidence="2 3" id="KW-0067">ATP-binding</keyword>
<dbReference type="Gene3D" id="3.40.50.300">
    <property type="entry name" value="P-loop containing nucleotide triphosphate hydrolases"/>
    <property type="match status" value="1"/>
</dbReference>